<evidence type="ECO:0000256" key="2">
    <source>
        <dbReference type="ARBA" id="ARBA00022540"/>
    </source>
</evidence>
<dbReference type="Pfam" id="PF05198">
    <property type="entry name" value="IF3_N"/>
    <property type="match status" value="1"/>
</dbReference>
<accession>A0A6J2X3U9</accession>
<evidence type="ECO:0000256" key="3">
    <source>
        <dbReference type="ARBA" id="ARBA00022917"/>
    </source>
</evidence>
<evidence type="ECO:0000256" key="1">
    <source>
        <dbReference type="ARBA" id="ARBA00005439"/>
    </source>
</evidence>
<keyword evidence="3" id="KW-0648">Protein biosynthesis</keyword>
<feature type="region of interest" description="Disordered" evidence="4">
    <location>
        <begin position="216"/>
        <end position="240"/>
    </location>
</feature>
<name>A0A6J2X3U9_SITOR</name>
<dbReference type="PANTHER" id="PTHR10938:SF0">
    <property type="entry name" value="TRANSLATION INITIATION FACTOR IF-3, MITOCHONDRIAL"/>
    <property type="match status" value="1"/>
</dbReference>
<feature type="compositionally biased region" description="Polar residues" evidence="4">
    <location>
        <begin position="220"/>
        <end position="234"/>
    </location>
</feature>
<dbReference type="RefSeq" id="XP_030745807.1">
    <property type="nucleotide sequence ID" value="XM_030889947.1"/>
</dbReference>
<evidence type="ECO:0000256" key="4">
    <source>
        <dbReference type="SAM" id="MobiDB-lite"/>
    </source>
</evidence>
<dbReference type="InterPro" id="IPR019814">
    <property type="entry name" value="Translation_initiation_fac_3_N"/>
</dbReference>
<dbReference type="Proteomes" id="UP000504635">
    <property type="component" value="Unplaced"/>
</dbReference>
<dbReference type="PANTHER" id="PTHR10938">
    <property type="entry name" value="TRANSLATION INITIATION FACTOR IF-3"/>
    <property type="match status" value="1"/>
</dbReference>
<dbReference type="InterPro" id="IPR001288">
    <property type="entry name" value="Translation_initiation_fac_3"/>
</dbReference>
<dbReference type="SUPFAM" id="SSF55200">
    <property type="entry name" value="Translation initiation factor IF3, C-terminal domain"/>
    <property type="match status" value="1"/>
</dbReference>
<reference evidence="7" key="1">
    <citation type="submission" date="2025-08" db="UniProtKB">
        <authorList>
            <consortium name="RefSeq"/>
        </authorList>
    </citation>
    <scope>IDENTIFICATION</scope>
    <source>
        <tissue evidence="7">Gonads</tissue>
    </source>
</reference>
<dbReference type="InterPro" id="IPR036787">
    <property type="entry name" value="T_IF-3_N_sf"/>
</dbReference>
<dbReference type="GO" id="GO:0043022">
    <property type="term" value="F:ribosome binding"/>
    <property type="evidence" value="ECO:0007669"/>
    <property type="project" value="TreeGrafter"/>
</dbReference>
<comment type="similarity">
    <text evidence="1">Belongs to the IF-3 family.</text>
</comment>
<dbReference type="GeneID" id="115874708"/>
<dbReference type="Gene3D" id="3.10.20.80">
    <property type="entry name" value="Translation initiation factor 3 (IF-3), N-terminal domain"/>
    <property type="match status" value="1"/>
</dbReference>
<dbReference type="GO" id="GO:0032790">
    <property type="term" value="P:ribosome disassembly"/>
    <property type="evidence" value="ECO:0007669"/>
    <property type="project" value="TreeGrafter"/>
</dbReference>
<evidence type="ECO:0000313" key="7">
    <source>
        <dbReference type="RefSeq" id="XP_030745807.1"/>
    </source>
</evidence>
<sequence>MSVGLITRSINIFKFTNIGIPSQSFRSICSCYNNVHYSNKPVRNIVAERDPETGQIKKKKLPIIPKVTLLHGEDITITTLEEAQKIAKRRDLKLVRIIDLDTKTQRPVYKLMTGAEYFQEDLKQRERKKAEKEKTGFKGEKVLMISQNISEHDLQTQINKVIKWLDKKYEIRVVINGDKDNSRKAENIYSQIENNLKQYGKILQTRQKGSDIKFQIIPPKQTNESKNSGGNSDGTNDKSS</sequence>
<keyword evidence="6" id="KW-1185">Reference proteome</keyword>
<feature type="domain" description="Translation initiation factor 3 N-terminal" evidence="5">
    <location>
        <begin position="66"/>
        <end position="126"/>
    </location>
</feature>
<protein>
    <submittedName>
        <fullName evidence="7">Uncharacterized protein LOC115874708</fullName>
    </submittedName>
</protein>
<dbReference type="CTD" id="36335"/>
<dbReference type="GO" id="GO:0005739">
    <property type="term" value="C:mitochondrion"/>
    <property type="evidence" value="ECO:0007669"/>
    <property type="project" value="TreeGrafter"/>
</dbReference>
<proteinExistence type="inferred from homology"/>
<keyword evidence="2" id="KW-0396">Initiation factor</keyword>
<dbReference type="OrthoDB" id="21573at2759"/>
<dbReference type="GO" id="GO:0070124">
    <property type="term" value="P:mitochondrial translational initiation"/>
    <property type="evidence" value="ECO:0007669"/>
    <property type="project" value="TreeGrafter"/>
</dbReference>
<dbReference type="Gene3D" id="3.30.110.10">
    <property type="entry name" value="Translation initiation factor 3 (IF-3), C-terminal domain"/>
    <property type="match status" value="1"/>
</dbReference>
<dbReference type="InterPro" id="IPR036788">
    <property type="entry name" value="T_IF-3_C_sf"/>
</dbReference>
<dbReference type="AlphaFoldDB" id="A0A6J2X3U9"/>
<dbReference type="SUPFAM" id="SSF54364">
    <property type="entry name" value="Translation initiation factor IF3, N-terminal domain"/>
    <property type="match status" value="1"/>
</dbReference>
<evidence type="ECO:0000313" key="6">
    <source>
        <dbReference type="Proteomes" id="UP000504635"/>
    </source>
</evidence>
<organism evidence="6 7">
    <name type="scientific">Sitophilus oryzae</name>
    <name type="common">Rice weevil</name>
    <name type="synonym">Curculio oryzae</name>
    <dbReference type="NCBI Taxonomy" id="7048"/>
    <lineage>
        <taxon>Eukaryota</taxon>
        <taxon>Metazoa</taxon>
        <taxon>Ecdysozoa</taxon>
        <taxon>Arthropoda</taxon>
        <taxon>Hexapoda</taxon>
        <taxon>Insecta</taxon>
        <taxon>Pterygota</taxon>
        <taxon>Neoptera</taxon>
        <taxon>Endopterygota</taxon>
        <taxon>Coleoptera</taxon>
        <taxon>Polyphaga</taxon>
        <taxon>Cucujiformia</taxon>
        <taxon>Curculionidae</taxon>
        <taxon>Dryophthorinae</taxon>
        <taxon>Sitophilus</taxon>
    </lineage>
</organism>
<dbReference type="GO" id="GO:0003743">
    <property type="term" value="F:translation initiation factor activity"/>
    <property type="evidence" value="ECO:0007669"/>
    <property type="project" value="UniProtKB-KW"/>
</dbReference>
<gene>
    <name evidence="7" type="primary">LOC115874708</name>
</gene>
<dbReference type="InParanoid" id="A0A6J2X3U9"/>
<dbReference type="KEGG" id="soy:115874708"/>
<evidence type="ECO:0000259" key="5">
    <source>
        <dbReference type="Pfam" id="PF05198"/>
    </source>
</evidence>